<evidence type="ECO:0000313" key="8">
    <source>
        <dbReference type="EMBL" id="QAV16606.1"/>
    </source>
</evidence>
<evidence type="ECO:0000313" key="7">
    <source>
        <dbReference type="EMBL" id="MCY9596106.1"/>
    </source>
</evidence>
<comment type="subcellular location">
    <subcellularLocation>
        <location evidence="1">Cell membrane</location>
        <topology evidence="1">Multi-pass membrane protein</topology>
    </subcellularLocation>
</comment>
<dbReference type="Proteomes" id="UP000288943">
    <property type="component" value="Chromosome"/>
</dbReference>
<dbReference type="AlphaFoldDB" id="A0A410WQ97"/>
<dbReference type="PANTHER" id="PTHR40035:SF1">
    <property type="entry name" value="ATP SYNTHASE PROTEIN I"/>
    <property type="match status" value="1"/>
</dbReference>
<keyword evidence="3 6" id="KW-0812">Transmembrane</keyword>
<dbReference type="InterPro" id="IPR005598">
    <property type="entry name" value="ATP_synth_I"/>
</dbReference>
<feature type="transmembrane region" description="Helical" evidence="6">
    <location>
        <begin position="71"/>
        <end position="90"/>
    </location>
</feature>
<dbReference type="GO" id="GO:0005886">
    <property type="term" value="C:plasma membrane"/>
    <property type="evidence" value="ECO:0007669"/>
    <property type="project" value="UniProtKB-SubCell"/>
</dbReference>
<evidence type="ECO:0000256" key="2">
    <source>
        <dbReference type="ARBA" id="ARBA00022475"/>
    </source>
</evidence>
<keyword evidence="5 6" id="KW-0472">Membrane</keyword>
<keyword evidence="2" id="KW-1003">Cell membrane</keyword>
<accession>A0A410WQ97</accession>
<evidence type="ECO:0000256" key="4">
    <source>
        <dbReference type="ARBA" id="ARBA00022989"/>
    </source>
</evidence>
<dbReference type="InterPro" id="IPR039072">
    <property type="entry name" value="ATP_synth_I_Bacilli"/>
</dbReference>
<feature type="transmembrane region" description="Helical" evidence="6">
    <location>
        <begin position="34"/>
        <end position="50"/>
    </location>
</feature>
<reference evidence="8 9" key="1">
    <citation type="submission" date="2018-01" db="EMBL/GenBank/DDBJ databases">
        <title>The whole genome sequencing and assembly of Paenibacillus chitinolyticus KCCM 41400 strain.</title>
        <authorList>
            <person name="Kim J.-Y."/>
            <person name="Park M.-K."/>
            <person name="Lee Y.-J."/>
            <person name="Yi H."/>
            <person name="Bahn Y.-S."/>
            <person name="Kim J.F."/>
            <person name="Lee D.-W."/>
        </authorList>
    </citation>
    <scope>NUCLEOTIDE SEQUENCE [LARGE SCALE GENOMIC DNA]</scope>
    <source>
        <strain evidence="8 9">KCCM 41400</strain>
    </source>
</reference>
<proteinExistence type="predicted"/>
<dbReference type="EMBL" id="CP026520">
    <property type="protein sequence ID" value="QAV16606.1"/>
    <property type="molecule type" value="Genomic_DNA"/>
</dbReference>
<organism evidence="8 9">
    <name type="scientific">Paenibacillus chitinolyticus</name>
    <dbReference type="NCBI Taxonomy" id="79263"/>
    <lineage>
        <taxon>Bacteria</taxon>
        <taxon>Bacillati</taxon>
        <taxon>Bacillota</taxon>
        <taxon>Bacilli</taxon>
        <taxon>Bacillales</taxon>
        <taxon>Paenibacillaceae</taxon>
        <taxon>Paenibacillus</taxon>
    </lineage>
</organism>
<reference evidence="7 10" key="2">
    <citation type="submission" date="2022-05" db="EMBL/GenBank/DDBJ databases">
        <title>Genome Sequencing of Bee-Associated Microbes.</title>
        <authorList>
            <person name="Dunlap C."/>
        </authorList>
    </citation>
    <scope>NUCLEOTIDE SEQUENCE [LARGE SCALE GENOMIC DNA]</scope>
    <source>
        <strain evidence="7 10">NRRL B-23120</strain>
    </source>
</reference>
<evidence type="ECO:0000256" key="5">
    <source>
        <dbReference type="ARBA" id="ARBA00023136"/>
    </source>
</evidence>
<dbReference type="KEGG" id="pchi:PC41400_02405"/>
<dbReference type="PANTHER" id="PTHR40035">
    <property type="entry name" value="ATP SYNTHASE PROTEIN I"/>
    <property type="match status" value="1"/>
</dbReference>
<dbReference type="EMBL" id="JAMDMJ010000010">
    <property type="protein sequence ID" value="MCY9596106.1"/>
    <property type="molecule type" value="Genomic_DNA"/>
</dbReference>
<name>A0A410WQ97_9BACL</name>
<dbReference type="Proteomes" id="UP001527202">
    <property type="component" value="Unassembled WGS sequence"/>
</dbReference>
<gene>
    <name evidence="7" type="ORF">M5X16_09990</name>
    <name evidence="8" type="ORF">PC41400_02405</name>
</gene>
<evidence type="ECO:0000313" key="10">
    <source>
        <dbReference type="Proteomes" id="UP001527202"/>
    </source>
</evidence>
<dbReference type="RefSeq" id="WP_042233896.1">
    <property type="nucleotide sequence ID" value="NZ_CP026520.1"/>
</dbReference>
<evidence type="ECO:0000313" key="9">
    <source>
        <dbReference type="Proteomes" id="UP000288943"/>
    </source>
</evidence>
<evidence type="ECO:0000256" key="1">
    <source>
        <dbReference type="ARBA" id="ARBA00004651"/>
    </source>
</evidence>
<sequence>MNDLLKKAMRIALLLLAACLLVWALVPSVRTVAAGLLVGAIASGINALLLQRRVDLIGKTVAERGAQRMSLGFLSRLATVLLAVMIALKFPQHLDIASTIIGCFLVPFILLLVGILSRPHKP</sequence>
<protein>
    <submittedName>
        <fullName evidence="8">ATP synthase subunit I</fullName>
    </submittedName>
</protein>
<dbReference type="OrthoDB" id="2663723at2"/>
<feature type="transmembrane region" description="Helical" evidence="6">
    <location>
        <begin position="96"/>
        <end position="116"/>
    </location>
</feature>
<dbReference type="Pfam" id="PF03899">
    <property type="entry name" value="ATP-synt_I"/>
    <property type="match status" value="1"/>
</dbReference>
<keyword evidence="4 6" id="KW-1133">Transmembrane helix</keyword>
<keyword evidence="10" id="KW-1185">Reference proteome</keyword>
<evidence type="ECO:0000256" key="6">
    <source>
        <dbReference type="SAM" id="Phobius"/>
    </source>
</evidence>
<evidence type="ECO:0000256" key="3">
    <source>
        <dbReference type="ARBA" id="ARBA00022692"/>
    </source>
</evidence>
<dbReference type="GeneID" id="95373665"/>